<feature type="transmembrane region" description="Helical" evidence="8">
    <location>
        <begin position="41"/>
        <end position="63"/>
    </location>
</feature>
<evidence type="ECO:0000256" key="2">
    <source>
        <dbReference type="ARBA" id="ARBA00022475"/>
    </source>
</evidence>
<keyword evidence="4 8" id="KW-1133">Transmembrane helix</keyword>
<evidence type="ECO:0000313" key="10">
    <source>
        <dbReference type="Proteomes" id="UP001233999"/>
    </source>
</evidence>
<evidence type="ECO:0000256" key="4">
    <source>
        <dbReference type="ARBA" id="ARBA00022989"/>
    </source>
</evidence>
<evidence type="ECO:0000256" key="6">
    <source>
        <dbReference type="ARBA" id="ARBA00023170"/>
    </source>
</evidence>
<keyword evidence="7 8" id="KW-0807">Transducer</keyword>
<feature type="transmembrane region" description="Helical" evidence="8">
    <location>
        <begin position="170"/>
        <end position="189"/>
    </location>
</feature>
<dbReference type="GO" id="GO:0008049">
    <property type="term" value="P:male courtship behavior"/>
    <property type="evidence" value="ECO:0007669"/>
    <property type="project" value="TreeGrafter"/>
</dbReference>
<dbReference type="GO" id="GO:0030424">
    <property type="term" value="C:axon"/>
    <property type="evidence" value="ECO:0007669"/>
    <property type="project" value="TreeGrafter"/>
</dbReference>
<dbReference type="EMBL" id="JASPKZ010005705">
    <property type="protein sequence ID" value="KAJ9588175.1"/>
    <property type="molecule type" value="Genomic_DNA"/>
</dbReference>
<keyword evidence="10" id="KW-1185">Reference proteome</keyword>
<dbReference type="GO" id="GO:0050909">
    <property type="term" value="P:sensory perception of taste"/>
    <property type="evidence" value="ECO:0007669"/>
    <property type="project" value="InterPro"/>
</dbReference>
<dbReference type="GO" id="GO:0007635">
    <property type="term" value="P:chemosensory behavior"/>
    <property type="evidence" value="ECO:0007669"/>
    <property type="project" value="TreeGrafter"/>
</dbReference>
<proteinExistence type="inferred from homology"/>
<keyword evidence="3 8" id="KW-0812">Transmembrane</keyword>
<comment type="caution">
    <text evidence="9">The sequence shown here is derived from an EMBL/GenBank/DDBJ whole genome shotgun (WGS) entry which is preliminary data.</text>
</comment>
<dbReference type="GO" id="GO:0043025">
    <property type="term" value="C:neuronal cell body"/>
    <property type="evidence" value="ECO:0007669"/>
    <property type="project" value="TreeGrafter"/>
</dbReference>
<dbReference type="Proteomes" id="UP001233999">
    <property type="component" value="Unassembled WGS sequence"/>
</dbReference>
<keyword evidence="2 8" id="KW-1003">Cell membrane</keyword>
<evidence type="ECO:0000313" key="9">
    <source>
        <dbReference type="EMBL" id="KAJ9588175.1"/>
    </source>
</evidence>
<evidence type="ECO:0000256" key="1">
    <source>
        <dbReference type="ARBA" id="ARBA00004651"/>
    </source>
</evidence>
<accession>A0AAD8EF40</accession>
<keyword evidence="6 8" id="KW-0675">Receptor</keyword>
<protein>
    <recommendedName>
        <fullName evidence="8">Gustatory receptor</fullName>
    </recommendedName>
</protein>
<evidence type="ECO:0000256" key="8">
    <source>
        <dbReference type="RuleBase" id="RU363108"/>
    </source>
</evidence>
<comment type="function">
    <text evidence="8">Gustatory receptor which mediates acceptance or avoidance behavior, depending on its substrates.</text>
</comment>
<organism evidence="9 10">
    <name type="scientific">Diploptera punctata</name>
    <name type="common">Pacific beetle cockroach</name>
    <dbReference type="NCBI Taxonomy" id="6984"/>
    <lineage>
        <taxon>Eukaryota</taxon>
        <taxon>Metazoa</taxon>
        <taxon>Ecdysozoa</taxon>
        <taxon>Arthropoda</taxon>
        <taxon>Hexapoda</taxon>
        <taxon>Insecta</taxon>
        <taxon>Pterygota</taxon>
        <taxon>Neoptera</taxon>
        <taxon>Polyneoptera</taxon>
        <taxon>Dictyoptera</taxon>
        <taxon>Blattodea</taxon>
        <taxon>Blaberoidea</taxon>
        <taxon>Blaberidae</taxon>
        <taxon>Diplopterinae</taxon>
        <taxon>Diploptera</taxon>
    </lineage>
</organism>
<feature type="transmembrane region" description="Helical" evidence="8">
    <location>
        <begin position="295"/>
        <end position="317"/>
    </location>
</feature>
<evidence type="ECO:0000256" key="5">
    <source>
        <dbReference type="ARBA" id="ARBA00023136"/>
    </source>
</evidence>
<evidence type="ECO:0000256" key="7">
    <source>
        <dbReference type="ARBA" id="ARBA00023224"/>
    </source>
</evidence>
<name>A0AAD8EF40_DIPPU</name>
<comment type="similarity">
    <text evidence="8">Belongs to the insect chemoreceptor superfamily. Gustatory receptor (GR) family.</text>
</comment>
<sequence length="390" mass="45334">MRKNTRYQDIYSSVSLMLCLSKILGLAPYSCSSGKSTKWDVMYSLLIVFVLTTWCVSSLAWKINHDYPKLSYTIMVPDALETLISNVSLISAVSLFAICHRHKFQQIFHKITIVDEMLLGHLSHKIYRKMKIISIIEMLIWFLICLIIFWFDQAIWAFDGSFIYYIKEYIFHMIGNMFFLQFTNLVLLLRHRYALLNKKLESLFGEQVTSLIFHIPLQKNLCSRQLRDKTSKIIELQTLHLSLFDAANLINSCYGMSLLSELTFLFVALIQNIYYTLVIILQFDSLNIKTSVGETVSILICWIILRLLKMVCIATSCQMASEEANRTGRLVRNLLLRDYANTNCLEKFSHQLLHYRLQFSASGFFTLDYTYLYSVAGAITTYLIILLQFN</sequence>
<feature type="transmembrane region" description="Helical" evidence="8">
    <location>
        <begin position="83"/>
        <end position="100"/>
    </location>
</feature>
<dbReference type="GO" id="GO:0005886">
    <property type="term" value="C:plasma membrane"/>
    <property type="evidence" value="ECO:0007669"/>
    <property type="project" value="UniProtKB-SubCell"/>
</dbReference>
<feature type="transmembrane region" description="Helical" evidence="8">
    <location>
        <begin position="132"/>
        <end position="150"/>
    </location>
</feature>
<keyword evidence="5 8" id="KW-0472">Membrane</keyword>
<feature type="transmembrane region" description="Helical" evidence="8">
    <location>
        <begin position="370"/>
        <end position="389"/>
    </location>
</feature>
<feature type="non-terminal residue" evidence="9">
    <location>
        <position position="390"/>
    </location>
</feature>
<gene>
    <name evidence="9" type="ORF">L9F63_018439</name>
</gene>
<dbReference type="GO" id="GO:0030425">
    <property type="term" value="C:dendrite"/>
    <property type="evidence" value="ECO:0007669"/>
    <property type="project" value="TreeGrafter"/>
</dbReference>
<dbReference type="PANTHER" id="PTHR21143:SF104">
    <property type="entry name" value="GUSTATORY RECEPTOR 8A-RELATED"/>
    <property type="match status" value="1"/>
</dbReference>
<dbReference type="InterPro" id="IPR013604">
    <property type="entry name" value="7TM_chemorcpt"/>
</dbReference>
<evidence type="ECO:0000256" key="3">
    <source>
        <dbReference type="ARBA" id="ARBA00022692"/>
    </source>
</evidence>
<dbReference type="AlphaFoldDB" id="A0AAD8EF40"/>
<comment type="subcellular location">
    <subcellularLocation>
        <location evidence="1 8">Cell membrane</location>
        <topology evidence="1 8">Multi-pass membrane protein</topology>
    </subcellularLocation>
</comment>
<dbReference type="Pfam" id="PF08395">
    <property type="entry name" value="7tm_7"/>
    <property type="match status" value="1"/>
</dbReference>
<feature type="transmembrane region" description="Helical" evidence="8">
    <location>
        <begin position="262"/>
        <end position="283"/>
    </location>
</feature>
<dbReference type="GO" id="GO:0007165">
    <property type="term" value="P:signal transduction"/>
    <property type="evidence" value="ECO:0007669"/>
    <property type="project" value="UniProtKB-KW"/>
</dbReference>
<reference evidence="9" key="2">
    <citation type="submission" date="2023-05" db="EMBL/GenBank/DDBJ databases">
        <authorList>
            <person name="Fouks B."/>
        </authorList>
    </citation>
    <scope>NUCLEOTIDE SEQUENCE</scope>
    <source>
        <strain evidence="9">Stay&amp;Tobe</strain>
        <tissue evidence="9">Testes</tissue>
    </source>
</reference>
<dbReference type="PANTHER" id="PTHR21143">
    <property type="entry name" value="INVERTEBRATE GUSTATORY RECEPTOR"/>
    <property type="match status" value="1"/>
</dbReference>
<reference evidence="9" key="1">
    <citation type="journal article" date="2023" name="IScience">
        <title>Live-bearing cockroach genome reveals convergent evolutionary mechanisms linked to viviparity in insects and beyond.</title>
        <authorList>
            <person name="Fouks B."/>
            <person name="Harrison M.C."/>
            <person name="Mikhailova A.A."/>
            <person name="Marchal E."/>
            <person name="English S."/>
            <person name="Carruthers M."/>
            <person name="Jennings E.C."/>
            <person name="Chiamaka E.L."/>
            <person name="Frigard R.A."/>
            <person name="Pippel M."/>
            <person name="Attardo G.M."/>
            <person name="Benoit J.B."/>
            <person name="Bornberg-Bauer E."/>
            <person name="Tobe S.S."/>
        </authorList>
    </citation>
    <scope>NUCLEOTIDE SEQUENCE</scope>
    <source>
        <strain evidence="9">Stay&amp;Tobe</strain>
    </source>
</reference>